<sequence length="286" mass="31263">MSMNRFRLALLQLAVNSNKAENLEKTSRKIREAASKGAKMVVLPECLGFPTGSSNFAKYAETIPGESSKMMSRSAKENQVYIIGGVMSESDSGKLYSTCLVYGPDGSMLAKHRKIHLFGCCIPGKIRFREEDFVAPGNRLTTFNTPFCKVGVGICFDMGFAYMAEAYGQLGCKLLVYPGAFDMNTGPLYWEIFQRARALDNQVYVATASAARDESATLVNWGHSMLVGPTGQVVQSAGYGEELVLADVDLDQLDEAKNKLNISEEKKNDIYNVVINKDLGSIVVAS</sequence>
<evidence type="ECO:0000313" key="1">
    <source>
        <dbReference type="EMBL" id="KAG0417835.1"/>
    </source>
</evidence>
<accession>A0AC60PEK2</accession>
<gene>
    <name evidence="1" type="ORF">HPB47_005334</name>
</gene>
<reference evidence="1 2" key="1">
    <citation type="journal article" date="2020" name="Cell">
        <title>Large-Scale Comparative Analyses of Tick Genomes Elucidate Their Genetic Diversity and Vector Capacities.</title>
        <authorList>
            <consortium name="Tick Genome and Microbiome Consortium (TIGMIC)"/>
            <person name="Jia N."/>
            <person name="Wang J."/>
            <person name="Shi W."/>
            <person name="Du L."/>
            <person name="Sun Y."/>
            <person name="Zhan W."/>
            <person name="Jiang J.F."/>
            <person name="Wang Q."/>
            <person name="Zhang B."/>
            <person name="Ji P."/>
            <person name="Bell-Sakyi L."/>
            <person name="Cui X.M."/>
            <person name="Yuan T.T."/>
            <person name="Jiang B.G."/>
            <person name="Yang W.F."/>
            <person name="Lam T.T."/>
            <person name="Chang Q.C."/>
            <person name="Ding S.J."/>
            <person name="Wang X.J."/>
            <person name="Zhu J.G."/>
            <person name="Ruan X.D."/>
            <person name="Zhao L."/>
            <person name="Wei J.T."/>
            <person name="Ye R.Z."/>
            <person name="Que T.C."/>
            <person name="Du C.H."/>
            <person name="Zhou Y.H."/>
            <person name="Cheng J.X."/>
            <person name="Dai P.F."/>
            <person name="Guo W.B."/>
            <person name="Han X.H."/>
            <person name="Huang E.J."/>
            <person name="Li L.F."/>
            <person name="Wei W."/>
            <person name="Gao Y.C."/>
            <person name="Liu J.Z."/>
            <person name="Shao H.Z."/>
            <person name="Wang X."/>
            <person name="Wang C.C."/>
            <person name="Yang T.C."/>
            <person name="Huo Q.B."/>
            <person name="Li W."/>
            <person name="Chen H.Y."/>
            <person name="Chen S.E."/>
            <person name="Zhou L.G."/>
            <person name="Ni X.B."/>
            <person name="Tian J.H."/>
            <person name="Sheng Y."/>
            <person name="Liu T."/>
            <person name="Pan Y.S."/>
            <person name="Xia L.Y."/>
            <person name="Li J."/>
            <person name="Zhao F."/>
            <person name="Cao W.C."/>
        </authorList>
    </citation>
    <scope>NUCLEOTIDE SEQUENCE [LARGE SCALE GENOMIC DNA]</scope>
    <source>
        <strain evidence="1">Iper-2018</strain>
    </source>
</reference>
<evidence type="ECO:0000313" key="2">
    <source>
        <dbReference type="Proteomes" id="UP000805193"/>
    </source>
</evidence>
<organism evidence="1 2">
    <name type="scientific">Ixodes persulcatus</name>
    <name type="common">Taiga tick</name>
    <dbReference type="NCBI Taxonomy" id="34615"/>
    <lineage>
        <taxon>Eukaryota</taxon>
        <taxon>Metazoa</taxon>
        <taxon>Ecdysozoa</taxon>
        <taxon>Arthropoda</taxon>
        <taxon>Chelicerata</taxon>
        <taxon>Arachnida</taxon>
        <taxon>Acari</taxon>
        <taxon>Parasitiformes</taxon>
        <taxon>Ixodida</taxon>
        <taxon>Ixodoidea</taxon>
        <taxon>Ixodidae</taxon>
        <taxon>Ixodinae</taxon>
        <taxon>Ixodes</taxon>
    </lineage>
</organism>
<dbReference type="Proteomes" id="UP000805193">
    <property type="component" value="Unassembled WGS sequence"/>
</dbReference>
<keyword evidence="2" id="KW-1185">Reference proteome</keyword>
<dbReference type="EMBL" id="JABSTQ010010796">
    <property type="protein sequence ID" value="KAG0417835.1"/>
    <property type="molecule type" value="Genomic_DNA"/>
</dbReference>
<proteinExistence type="predicted"/>
<comment type="caution">
    <text evidence="1">The sequence shown here is derived from an EMBL/GenBank/DDBJ whole genome shotgun (WGS) entry which is preliminary data.</text>
</comment>
<name>A0AC60PEK2_IXOPE</name>
<protein>
    <submittedName>
        <fullName evidence="1">Uncharacterized protein</fullName>
    </submittedName>
</protein>